<evidence type="ECO:0000259" key="3">
    <source>
        <dbReference type="Pfam" id="PF13505"/>
    </source>
</evidence>
<dbReference type="RefSeq" id="WP_180570005.1">
    <property type="nucleotide sequence ID" value="NZ_JACCKB010000032.1"/>
</dbReference>
<dbReference type="EMBL" id="JACCKB010000032">
    <property type="protein sequence ID" value="NYZ67987.1"/>
    <property type="molecule type" value="Genomic_DNA"/>
</dbReference>
<evidence type="ECO:0000256" key="2">
    <source>
        <dbReference type="SAM" id="SignalP"/>
    </source>
</evidence>
<accession>A0A853IER1</accession>
<protein>
    <submittedName>
        <fullName evidence="4">Outer membrane beta-barrel protein</fullName>
    </submittedName>
</protein>
<reference evidence="4 5" key="1">
    <citation type="submission" date="2020-07" db="EMBL/GenBank/DDBJ databases">
        <title>Endozoicomonas sp. nov., isolated from sediment.</title>
        <authorList>
            <person name="Gu T."/>
        </authorList>
    </citation>
    <scope>NUCLEOTIDE SEQUENCE [LARGE SCALE GENOMIC DNA]</scope>
    <source>
        <strain evidence="4 5">SM1973</strain>
    </source>
</reference>
<keyword evidence="1 2" id="KW-0732">Signal</keyword>
<dbReference type="Gene3D" id="2.40.160.20">
    <property type="match status" value="1"/>
</dbReference>
<dbReference type="InterPro" id="IPR027385">
    <property type="entry name" value="Beta-barrel_OMP"/>
</dbReference>
<organism evidence="4 5">
    <name type="scientific">Spartinivicinus marinus</name>
    <dbReference type="NCBI Taxonomy" id="2994442"/>
    <lineage>
        <taxon>Bacteria</taxon>
        <taxon>Pseudomonadati</taxon>
        <taxon>Pseudomonadota</taxon>
        <taxon>Gammaproteobacteria</taxon>
        <taxon>Oceanospirillales</taxon>
        <taxon>Zooshikellaceae</taxon>
        <taxon>Spartinivicinus</taxon>
    </lineage>
</organism>
<dbReference type="AlphaFoldDB" id="A0A853IER1"/>
<dbReference type="Proteomes" id="UP000569732">
    <property type="component" value="Unassembled WGS sequence"/>
</dbReference>
<evidence type="ECO:0000256" key="1">
    <source>
        <dbReference type="ARBA" id="ARBA00022729"/>
    </source>
</evidence>
<dbReference type="Pfam" id="PF13505">
    <property type="entry name" value="OMP_b-brl"/>
    <property type="match status" value="1"/>
</dbReference>
<keyword evidence="5" id="KW-1185">Reference proteome</keyword>
<evidence type="ECO:0000313" key="5">
    <source>
        <dbReference type="Proteomes" id="UP000569732"/>
    </source>
</evidence>
<feature type="signal peptide" evidence="2">
    <location>
        <begin position="1"/>
        <end position="20"/>
    </location>
</feature>
<name>A0A853IER1_9GAMM</name>
<dbReference type="InterPro" id="IPR011250">
    <property type="entry name" value="OMP/PagP_B-barrel"/>
</dbReference>
<dbReference type="SUPFAM" id="SSF56925">
    <property type="entry name" value="OMPA-like"/>
    <property type="match status" value="1"/>
</dbReference>
<comment type="caution">
    <text evidence="4">The sequence shown here is derived from an EMBL/GenBank/DDBJ whole genome shotgun (WGS) entry which is preliminary data.</text>
</comment>
<evidence type="ECO:0000313" key="4">
    <source>
        <dbReference type="EMBL" id="NYZ67987.1"/>
    </source>
</evidence>
<sequence>MRKSVLAIAVVSSIAVPAFAENNLNPFEDEKSGFYLGLGAGAADYKNSYSDYEDDVDGYGFGKSEYTYRDLTVNLFAGYRVNKYFGLEVNYSDLGRPDAEWKSPRGSEKEKVENEIKGYGIKAVGFYPINNSFELKASVGVMKWKVEEDYSETSTVFPEFNVKSSESKKGSSLTVGLGANYNLTDNIAFGLQWERINDVGEKYDENKNDTLRFGETDIDLYTLSAQYKF</sequence>
<gene>
    <name evidence="4" type="ORF">H0A36_18385</name>
</gene>
<proteinExistence type="predicted"/>
<feature type="chain" id="PRO_5032877140" evidence="2">
    <location>
        <begin position="21"/>
        <end position="229"/>
    </location>
</feature>
<feature type="domain" description="Outer membrane protein beta-barrel" evidence="3">
    <location>
        <begin position="7"/>
        <end position="229"/>
    </location>
</feature>